<accession>A0A927GAR6</accession>
<gene>
    <name evidence="1" type="ORF">IC229_32200</name>
</gene>
<evidence type="ECO:0000313" key="1">
    <source>
        <dbReference type="EMBL" id="MBD2705325.1"/>
    </source>
</evidence>
<reference evidence="1" key="1">
    <citation type="submission" date="2020-09" db="EMBL/GenBank/DDBJ databases">
        <authorList>
            <person name="Kim M.K."/>
        </authorList>
    </citation>
    <scope>NUCLEOTIDE SEQUENCE</scope>
    <source>
        <strain evidence="1">BT702</strain>
    </source>
</reference>
<protein>
    <submittedName>
        <fullName evidence="1">Uncharacterized protein</fullName>
    </submittedName>
</protein>
<name>A0A927GAR6_9BACT</name>
<sequence length="181" mass="20814">MDTKIENALQHLNQLRVNNSAIKLENYENSYNLILNALPELGGEEVKAVSKRMLMFLTNENIGPVYMNQIPTDISGYLAEKHLLAISDITNLFVDLSNHFITQADQWIGEVYYYGYILYASRQDYPLSEVKQGLLGSTSEAVINFRAILQRLYDPTDDWEEAKDKIHSIIQLIDFEILPRL</sequence>
<dbReference type="RefSeq" id="WP_190892625.1">
    <property type="nucleotide sequence ID" value="NZ_JACWZY010000052.1"/>
</dbReference>
<proteinExistence type="predicted"/>
<evidence type="ECO:0000313" key="2">
    <source>
        <dbReference type="Proteomes" id="UP000598820"/>
    </source>
</evidence>
<comment type="caution">
    <text evidence="1">The sequence shown here is derived from an EMBL/GenBank/DDBJ whole genome shotgun (WGS) entry which is preliminary data.</text>
</comment>
<dbReference type="Proteomes" id="UP000598820">
    <property type="component" value="Unassembled WGS sequence"/>
</dbReference>
<organism evidence="1 2">
    <name type="scientific">Spirosoma profusum</name>
    <dbReference type="NCBI Taxonomy" id="2771354"/>
    <lineage>
        <taxon>Bacteria</taxon>
        <taxon>Pseudomonadati</taxon>
        <taxon>Bacteroidota</taxon>
        <taxon>Cytophagia</taxon>
        <taxon>Cytophagales</taxon>
        <taxon>Cytophagaceae</taxon>
        <taxon>Spirosoma</taxon>
    </lineage>
</organism>
<dbReference type="EMBL" id="JACWZY010000052">
    <property type="protein sequence ID" value="MBD2705325.1"/>
    <property type="molecule type" value="Genomic_DNA"/>
</dbReference>
<dbReference type="AlphaFoldDB" id="A0A927GAR6"/>
<keyword evidence="2" id="KW-1185">Reference proteome</keyword>